<keyword evidence="1" id="KW-0812">Transmembrane</keyword>
<keyword evidence="1" id="KW-0472">Membrane</keyword>
<keyword evidence="1" id="KW-1133">Transmembrane helix</keyword>
<accession>A0ABN2FUI1</accession>
<proteinExistence type="predicted"/>
<evidence type="ECO:0000313" key="2">
    <source>
        <dbReference type="EMBL" id="GAA1659893.1"/>
    </source>
</evidence>
<feature type="transmembrane region" description="Helical" evidence="1">
    <location>
        <begin position="109"/>
        <end position="128"/>
    </location>
</feature>
<evidence type="ECO:0000313" key="3">
    <source>
        <dbReference type="Proteomes" id="UP001500618"/>
    </source>
</evidence>
<reference evidence="2 3" key="1">
    <citation type="journal article" date="2019" name="Int. J. Syst. Evol. Microbiol.">
        <title>The Global Catalogue of Microorganisms (GCM) 10K type strain sequencing project: providing services to taxonomists for standard genome sequencing and annotation.</title>
        <authorList>
            <consortium name="The Broad Institute Genomics Platform"/>
            <consortium name="The Broad Institute Genome Sequencing Center for Infectious Disease"/>
            <person name="Wu L."/>
            <person name="Ma J."/>
        </authorList>
    </citation>
    <scope>NUCLEOTIDE SEQUENCE [LARGE SCALE GENOMIC DNA]</scope>
    <source>
        <strain evidence="2 3">JCM 14718</strain>
    </source>
</reference>
<evidence type="ECO:0008006" key="4">
    <source>
        <dbReference type="Google" id="ProtNLM"/>
    </source>
</evidence>
<name>A0ABN2FUI1_9ACTN</name>
<keyword evidence="3" id="KW-1185">Reference proteome</keyword>
<dbReference type="RefSeq" id="WP_344306987.1">
    <property type="nucleotide sequence ID" value="NZ_BAAANY010000002.1"/>
</dbReference>
<sequence>MTERRVGPGRVLLGFYALFVVAAGSRSAVQLLTHASRAPIAYTLSAVAAAIYLVGLILLYQAEKHPTRSRGLATGWCVFEVAGVVAVGITSLAWPAAFPDATVWSHFGSGYFFVPVLLPIIAAGWLVAGTRRGEGALVDDPFHHDRGR</sequence>
<protein>
    <recommendedName>
        <fullName evidence="4">Integral membrane protein</fullName>
    </recommendedName>
</protein>
<gene>
    <name evidence="2" type="ORF">GCM10009765_06580</name>
</gene>
<comment type="caution">
    <text evidence="2">The sequence shown here is derived from an EMBL/GenBank/DDBJ whole genome shotgun (WGS) entry which is preliminary data.</text>
</comment>
<feature type="transmembrane region" description="Helical" evidence="1">
    <location>
        <begin position="72"/>
        <end position="97"/>
    </location>
</feature>
<dbReference type="EMBL" id="BAAANY010000002">
    <property type="protein sequence ID" value="GAA1659893.1"/>
    <property type="molecule type" value="Genomic_DNA"/>
</dbReference>
<evidence type="ECO:0000256" key="1">
    <source>
        <dbReference type="SAM" id="Phobius"/>
    </source>
</evidence>
<organism evidence="2 3">
    <name type="scientific">Fodinicola feengrottensis</name>
    <dbReference type="NCBI Taxonomy" id="435914"/>
    <lineage>
        <taxon>Bacteria</taxon>
        <taxon>Bacillati</taxon>
        <taxon>Actinomycetota</taxon>
        <taxon>Actinomycetes</taxon>
        <taxon>Mycobacteriales</taxon>
        <taxon>Fodinicola</taxon>
    </lineage>
</organism>
<feature type="transmembrane region" description="Helical" evidence="1">
    <location>
        <begin position="40"/>
        <end position="60"/>
    </location>
</feature>
<dbReference type="Proteomes" id="UP001500618">
    <property type="component" value="Unassembled WGS sequence"/>
</dbReference>